<dbReference type="Proteomes" id="UP000774000">
    <property type="component" value="Unassembled WGS sequence"/>
</dbReference>
<evidence type="ECO:0000313" key="2">
    <source>
        <dbReference type="Proteomes" id="UP000774000"/>
    </source>
</evidence>
<dbReference type="EMBL" id="JAFBDQ010000004">
    <property type="protein sequence ID" value="MBM7556158.1"/>
    <property type="molecule type" value="Genomic_DNA"/>
</dbReference>
<keyword evidence="2" id="KW-1185">Reference proteome</keyword>
<proteinExistence type="predicted"/>
<protein>
    <submittedName>
        <fullName evidence="1">Uncharacterized protein</fullName>
    </submittedName>
</protein>
<organism evidence="1 2">
    <name type="scientific">Halanaerobacter jeridensis</name>
    <dbReference type="NCBI Taxonomy" id="706427"/>
    <lineage>
        <taxon>Bacteria</taxon>
        <taxon>Bacillati</taxon>
        <taxon>Bacillota</taxon>
        <taxon>Clostridia</taxon>
        <taxon>Halanaerobiales</taxon>
        <taxon>Halobacteroidaceae</taxon>
        <taxon>Halanaerobacter</taxon>
    </lineage>
</organism>
<dbReference type="SUPFAM" id="SSF56574">
    <property type="entry name" value="Serpins"/>
    <property type="match status" value="1"/>
</dbReference>
<dbReference type="AlphaFoldDB" id="A0A938XRN1"/>
<sequence length="222" mass="26190">MNFEQTILAYSYLSKKIKFKRQFDVFDRPLQFQKNKSKKNVKSFGIKRSLDQEEDNLKRQVDILDYKNNDNFILKLKTNAGVDEIILAKIEPKENLLQTIDYVRQRIKQNKNNTPNLQKNEVLQIPTMKFNLEHSYFDLIGDVVLNDGRVVTKAIQNVDFRLNETGATVRFKAKIKISKGIFRNKRSFIFDKPFLMYVKEQGAKYPYLAAWIANTEFLVKKH</sequence>
<dbReference type="RefSeq" id="WP_204700872.1">
    <property type="nucleotide sequence ID" value="NZ_JAFBDQ010000004.1"/>
</dbReference>
<evidence type="ECO:0000313" key="1">
    <source>
        <dbReference type="EMBL" id="MBM7556158.1"/>
    </source>
</evidence>
<reference evidence="1" key="1">
    <citation type="submission" date="2021-01" db="EMBL/GenBank/DDBJ databases">
        <title>Genomic Encyclopedia of Type Strains, Phase IV (KMG-IV): sequencing the most valuable type-strain genomes for metagenomic binning, comparative biology and taxonomic classification.</title>
        <authorList>
            <person name="Goeker M."/>
        </authorList>
    </citation>
    <scope>NUCLEOTIDE SEQUENCE</scope>
    <source>
        <strain evidence="1">DSM 23230</strain>
    </source>
</reference>
<accession>A0A938XRN1</accession>
<comment type="caution">
    <text evidence="1">The sequence shown here is derived from an EMBL/GenBank/DDBJ whole genome shotgun (WGS) entry which is preliminary data.</text>
</comment>
<gene>
    <name evidence="1" type="ORF">JOC47_000994</name>
</gene>
<name>A0A938XRN1_9FIRM</name>
<dbReference type="InterPro" id="IPR036186">
    <property type="entry name" value="Serpin_sf"/>
</dbReference>